<organism evidence="1 2">
    <name type="scientific">Stephania yunnanensis</name>
    <dbReference type="NCBI Taxonomy" id="152371"/>
    <lineage>
        <taxon>Eukaryota</taxon>
        <taxon>Viridiplantae</taxon>
        <taxon>Streptophyta</taxon>
        <taxon>Embryophyta</taxon>
        <taxon>Tracheophyta</taxon>
        <taxon>Spermatophyta</taxon>
        <taxon>Magnoliopsida</taxon>
        <taxon>Ranunculales</taxon>
        <taxon>Menispermaceae</taxon>
        <taxon>Menispermoideae</taxon>
        <taxon>Cissampelideae</taxon>
        <taxon>Stephania</taxon>
    </lineage>
</organism>
<dbReference type="EMBL" id="JBBNAF010000004">
    <property type="protein sequence ID" value="KAK9152433.1"/>
    <property type="molecule type" value="Genomic_DNA"/>
</dbReference>
<evidence type="ECO:0000313" key="1">
    <source>
        <dbReference type="EMBL" id="KAK9152433.1"/>
    </source>
</evidence>
<sequence length="79" mass="8977">MVSGYEKKGLVVKGVAIRPITDSRRCSFVLESAQPLCYPQMHITFNDSYLPLIIKCTRISYISVTHVYPLGLKSMPPWM</sequence>
<dbReference type="AlphaFoldDB" id="A0AAP0KIL6"/>
<name>A0AAP0KIL6_9MAGN</name>
<keyword evidence="2" id="KW-1185">Reference proteome</keyword>
<gene>
    <name evidence="1" type="ORF">Syun_010742</name>
</gene>
<proteinExistence type="predicted"/>
<reference evidence="1 2" key="1">
    <citation type="submission" date="2024-01" db="EMBL/GenBank/DDBJ databases">
        <title>Genome assemblies of Stephania.</title>
        <authorList>
            <person name="Yang L."/>
        </authorList>
    </citation>
    <scope>NUCLEOTIDE SEQUENCE [LARGE SCALE GENOMIC DNA]</scope>
    <source>
        <strain evidence="1">YNDBR</strain>
        <tissue evidence="1">Leaf</tissue>
    </source>
</reference>
<comment type="caution">
    <text evidence="1">The sequence shown here is derived from an EMBL/GenBank/DDBJ whole genome shotgun (WGS) entry which is preliminary data.</text>
</comment>
<dbReference type="Proteomes" id="UP001420932">
    <property type="component" value="Unassembled WGS sequence"/>
</dbReference>
<accession>A0AAP0KIL6</accession>
<evidence type="ECO:0000313" key="2">
    <source>
        <dbReference type="Proteomes" id="UP001420932"/>
    </source>
</evidence>
<protein>
    <submittedName>
        <fullName evidence="1">Uncharacterized protein</fullName>
    </submittedName>
</protein>